<gene>
    <name evidence="1" type="ORF">GCM10009422_17050</name>
</gene>
<sequence>MFLTLAAALALLPQQIEDPLAPAREGKLMCVSPNTEAKTCSGLVTYSFEADGAIVTEARTAVSAAPPIVLLTRTPMHMRGALECSRTDDFASQITGVEIQGQALAGDQLNGMRQIIGAQAQQMLGTGEMCAAYHSAADDKVRYEITMEGVAKPELGGEILWIDANAGWTVAI</sequence>
<organism evidence="1 2">
    <name type="scientific">Brevundimonas kwangchunensis</name>
    <dbReference type="NCBI Taxonomy" id="322163"/>
    <lineage>
        <taxon>Bacteria</taxon>
        <taxon>Pseudomonadati</taxon>
        <taxon>Pseudomonadota</taxon>
        <taxon>Alphaproteobacteria</taxon>
        <taxon>Caulobacterales</taxon>
        <taxon>Caulobacteraceae</taxon>
        <taxon>Brevundimonas</taxon>
    </lineage>
</organism>
<comment type="caution">
    <text evidence="1">The sequence shown here is derived from an EMBL/GenBank/DDBJ whole genome shotgun (WGS) entry which is preliminary data.</text>
</comment>
<reference evidence="1 2" key="1">
    <citation type="journal article" date="2019" name="Int. J. Syst. Evol. Microbiol.">
        <title>The Global Catalogue of Microorganisms (GCM) 10K type strain sequencing project: providing services to taxonomists for standard genome sequencing and annotation.</title>
        <authorList>
            <consortium name="The Broad Institute Genomics Platform"/>
            <consortium name="The Broad Institute Genome Sequencing Center for Infectious Disease"/>
            <person name="Wu L."/>
            <person name="Ma J."/>
        </authorList>
    </citation>
    <scope>NUCLEOTIDE SEQUENCE [LARGE SCALE GENOMIC DNA]</scope>
    <source>
        <strain evidence="1 2">JCM 12928</strain>
    </source>
</reference>
<dbReference type="Proteomes" id="UP001501352">
    <property type="component" value="Unassembled WGS sequence"/>
</dbReference>
<keyword evidence="2" id="KW-1185">Reference proteome</keyword>
<dbReference type="RefSeq" id="WP_343792716.1">
    <property type="nucleotide sequence ID" value="NZ_BAAAGA010000004.1"/>
</dbReference>
<name>A0ABN1GWG9_9CAUL</name>
<protein>
    <submittedName>
        <fullName evidence="1">Uncharacterized protein</fullName>
    </submittedName>
</protein>
<evidence type="ECO:0000313" key="2">
    <source>
        <dbReference type="Proteomes" id="UP001501352"/>
    </source>
</evidence>
<proteinExistence type="predicted"/>
<accession>A0ABN1GWG9</accession>
<evidence type="ECO:0000313" key="1">
    <source>
        <dbReference type="EMBL" id="GAA0621807.1"/>
    </source>
</evidence>
<dbReference type="EMBL" id="BAAAGA010000004">
    <property type="protein sequence ID" value="GAA0621807.1"/>
    <property type="molecule type" value="Genomic_DNA"/>
</dbReference>